<dbReference type="Pfam" id="PF01266">
    <property type="entry name" value="DAO"/>
    <property type="match status" value="1"/>
</dbReference>
<dbReference type="STRING" id="1664694.A0A0N1H6I4"/>
<dbReference type="SUPFAM" id="SSF51905">
    <property type="entry name" value="FAD/NAD(P)-binding domain"/>
    <property type="match status" value="1"/>
</dbReference>
<feature type="compositionally biased region" description="Pro residues" evidence="1">
    <location>
        <begin position="1"/>
        <end position="12"/>
    </location>
</feature>
<comment type="caution">
    <text evidence="3">The sequence shown here is derived from an EMBL/GenBank/DDBJ whole genome shotgun (WGS) entry which is preliminary data.</text>
</comment>
<dbReference type="Gene3D" id="3.50.50.60">
    <property type="entry name" value="FAD/NAD(P)-binding domain"/>
    <property type="match status" value="1"/>
</dbReference>
<gene>
    <name evidence="3" type="ORF">AB675_6040</name>
</gene>
<accession>A0A0N1H6I4</accession>
<dbReference type="InterPro" id="IPR036188">
    <property type="entry name" value="FAD/NAD-bd_sf"/>
</dbReference>
<dbReference type="OrthoDB" id="429143at2759"/>
<protein>
    <recommendedName>
        <fullName evidence="2">FAD dependent oxidoreductase domain-containing protein</fullName>
    </recommendedName>
</protein>
<reference evidence="3 4" key="1">
    <citation type="submission" date="2015-06" db="EMBL/GenBank/DDBJ databases">
        <title>Draft genome of the ant-associated black yeast Phialophora attae CBS 131958.</title>
        <authorList>
            <person name="Moreno L.F."/>
            <person name="Stielow B.J."/>
            <person name="de Hoog S."/>
            <person name="Vicente V.A."/>
            <person name="Weiss V.A."/>
            <person name="de Vries M."/>
            <person name="Cruz L.M."/>
            <person name="Souza E.M."/>
        </authorList>
    </citation>
    <scope>NUCLEOTIDE SEQUENCE [LARGE SCALE GENOMIC DNA]</scope>
    <source>
        <strain evidence="3 4">CBS 131958</strain>
    </source>
</reference>
<dbReference type="RefSeq" id="XP_017996938.1">
    <property type="nucleotide sequence ID" value="XM_018146303.1"/>
</dbReference>
<dbReference type="VEuPathDB" id="FungiDB:AB675_6040"/>
<keyword evidence="4" id="KW-1185">Reference proteome</keyword>
<dbReference type="EMBL" id="LFJN01000027">
    <property type="protein sequence ID" value="KPI36975.1"/>
    <property type="molecule type" value="Genomic_DNA"/>
</dbReference>
<organism evidence="3 4">
    <name type="scientific">Cyphellophora attinorum</name>
    <dbReference type="NCBI Taxonomy" id="1664694"/>
    <lineage>
        <taxon>Eukaryota</taxon>
        <taxon>Fungi</taxon>
        <taxon>Dikarya</taxon>
        <taxon>Ascomycota</taxon>
        <taxon>Pezizomycotina</taxon>
        <taxon>Eurotiomycetes</taxon>
        <taxon>Chaetothyriomycetidae</taxon>
        <taxon>Chaetothyriales</taxon>
        <taxon>Cyphellophoraceae</taxon>
        <taxon>Cyphellophora</taxon>
    </lineage>
</organism>
<proteinExistence type="predicted"/>
<dbReference type="Proteomes" id="UP000038010">
    <property type="component" value="Unassembled WGS sequence"/>
</dbReference>
<evidence type="ECO:0000256" key="1">
    <source>
        <dbReference type="SAM" id="MobiDB-lite"/>
    </source>
</evidence>
<evidence type="ECO:0000313" key="4">
    <source>
        <dbReference type="Proteomes" id="UP000038010"/>
    </source>
</evidence>
<dbReference type="GO" id="GO:0005737">
    <property type="term" value="C:cytoplasm"/>
    <property type="evidence" value="ECO:0007669"/>
    <property type="project" value="TreeGrafter"/>
</dbReference>
<dbReference type="AlphaFoldDB" id="A0A0N1H6I4"/>
<evidence type="ECO:0000313" key="3">
    <source>
        <dbReference type="EMBL" id="KPI36975.1"/>
    </source>
</evidence>
<feature type="region of interest" description="Disordered" evidence="1">
    <location>
        <begin position="1"/>
        <end position="23"/>
    </location>
</feature>
<dbReference type="Gene3D" id="3.30.9.10">
    <property type="entry name" value="D-Amino Acid Oxidase, subunit A, domain 2"/>
    <property type="match status" value="1"/>
</dbReference>
<dbReference type="PANTHER" id="PTHR13847:SF260">
    <property type="entry name" value="FAD DEPENDENT OXIDOREDUCTASE DOMAIN-CONTAINING PROTEIN"/>
    <property type="match status" value="1"/>
</dbReference>
<evidence type="ECO:0000259" key="2">
    <source>
        <dbReference type="Pfam" id="PF01266"/>
    </source>
</evidence>
<dbReference type="PANTHER" id="PTHR13847">
    <property type="entry name" value="SARCOSINE DEHYDROGENASE-RELATED"/>
    <property type="match status" value="1"/>
</dbReference>
<dbReference type="InterPro" id="IPR006076">
    <property type="entry name" value="FAD-dep_OxRdtase"/>
</dbReference>
<sequence>MAPHSTSPPPPSLSTTSAKPLIEPSLPQSEPCLSWWHQTTRAFPYLNANNDKPVPSSTKYLIIGSGISGALTAYTLVHDYNVPGDEIVILEAREAVSGASGRNAGHVRPDAFRGFQGYEALHGAEQALKIIANEKLVFEKIDAFVKQHEVPCDFHPTTTFDVCLTEEFAKYEKDSFDAYVRAGGDVSHIKYFEGEEARQRTRVSGAVAAYEWPAGSSHPAKLAQWLLSKSINRGVQLYTHCPAIETTSATPQLSSWATRTPRGTITSPKIIHCTNAYASILLPQLSSFLTPNKAQAHALIPDSAFSGANTLSSTMSLRYSIRHFYSLIQRQSDGTMILGVSRSNPELSASTKSEIVSFNDTAFNSEIVEDALRQFDKMLPPPAPSSKPTTHRHGESLAHAWTGIIGMTPDNTPLVGAIPELPGQYICAASTAMGWRGSGLVRRGWSS</sequence>
<name>A0A0N1H6I4_9EURO</name>
<dbReference type="GeneID" id="28738183"/>
<feature type="domain" description="FAD dependent oxidoreductase" evidence="2">
    <location>
        <begin position="60"/>
        <end position="429"/>
    </location>
</feature>